<organism evidence="2 3">
    <name type="scientific">Aquincola agrisoli</name>
    <dbReference type="NCBI Taxonomy" id="3119538"/>
    <lineage>
        <taxon>Bacteria</taxon>
        <taxon>Pseudomonadati</taxon>
        <taxon>Pseudomonadota</taxon>
        <taxon>Betaproteobacteria</taxon>
        <taxon>Burkholderiales</taxon>
        <taxon>Sphaerotilaceae</taxon>
        <taxon>Aquincola</taxon>
    </lineage>
</organism>
<keyword evidence="1" id="KW-0472">Membrane</keyword>
<name>A0AAW9QKD3_9BURK</name>
<keyword evidence="1" id="KW-1133">Transmembrane helix</keyword>
<dbReference type="Proteomes" id="UP001336250">
    <property type="component" value="Unassembled WGS sequence"/>
</dbReference>
<dbReference type="EMBL" id="JAZIBG010000036">
    <property type="protein sequence ID" value="MEF7615859.1"/>
    <property type="molecule type" value="Genomic_DNA"/>
</dbReference>
<evidence type="ECO:0000256" key="1">
    <source>
        <dbReference type="SAM" id="Phobius"/>
    </source>
</evidence>
<feature type="transmembrane region" description="Helical" evidence="1">
    <location>
        <begin position="6"/>
        <end position="27"/>
    </location>
</feature>
<dbReference type="RefSeq" id="WP_332291190.1">
    <property type="nucleotide sequence ID" value="NZ_JAZIBG010000036.1"/>
</dbReference>
<dbReference type="AlphaFoldDB" id="A0AAW9QKD3"/>
<gene>
    <name evidence="2" type="ORF">V4F39_18235</name>
</gene>
<comment type="caution">
    <text evidence="2">The sequence shown here is derived from an EMBL/GenBank/DDBJ whole genome shotgun (WGS) entry which is preliminary data.</text>
</comment>
<proteinExistence type="predicted"/>
<accession>A0AAW9QKD3</accession>
<reference evidence="2 3" key="1">
    <citation type="submission" date="2024-02" db="EMBL/GenBank/DDBJ databases">
        <title>Genome sequence of Aquincola sp. MAHUQ-54.</title>
        <authorList>
            <person name="Huq M.A."/>
        </authorList>
    </citation>
    <scope>NUCLEOTIDE SEQUENCE [LARGE SCALE GENOMIC DNA]</scope>
    <source>
        <strain evidence="2 3">MAHUQ-54</strain>
    </source>
</reference>
<evidence type="ECO:0000313" key="2">
    <source>
        <dbReference type="EMBL" id="MEF7615859.1"/>
    </source>
</evidence>
<protein>
    <submittedName>
        <fullName evidence="2">Uncharacterized protein</fullName>
    </submittedName>
</protein>
<keyword evidence="1" id="KW-0812">Transmembrane</keyword>
<evidence type="ECO:0000313" key="3">
    <source>
        <dbReference type="Proteomes" id="UP001336250"/>
    </source>
</evidence>
<keyword evidence="3" id="KW-1185">Reference proteome</keyword>
<sequence length="43" mass="4763">MTVEVLLGALGALLALVLPLALARWLLGRRGRAPRRRDATIRR</sequence>